<keyword evidence="1" id="KW-0812">Transmembrane</keyword>
<proteinExistence type="predicted"/>
<name>A0ABD5TXW9_9EURY</name>
<accession>A0ABD5TXW9</accession>
<evidence type="ECO:0000313" key="2">
    <source>
        <dbReference type="EMBL" id="MFC6825255.1"/>
    </source>
</evidence>
<feature type="transmembrane region" description="Helical" evidence="1">
    <location>
        <begin position="16"/>
        <end position="38"/>
    </location>
</feature>
<dbReference type="EMBL" id="JBHSXH010000014">
    <property type="protein sequence ID" value="MFC6825255.1"/>
    <property type="molecule type" value="Genomic_DNA"/>
</dbReference>
<evidence type="ECO:0000313" key="3">
    <source>
        <dbReference type="Proteomes" id="UP001596408"/>
    </source>
</evidence>
<reference evidence="2 3" key="1">
    <citation type="journal article" date="2019" name="Int. J. Syst. Evol. Microbiol.">
        <title>The Global Catalogue of Microorganisms (GCM) 10K type strain sequencing project: providing services to taxonomists for standard genome sequencing and annotation.</title>
        <authorList>
            <consortium name="The Broad Institute Genomics Platform"/>
            <consortium name="The Broad Institute Genome Sequencing Center for Infectious Disease"/>
            <person name="Wu L."/>
            <person name="Ma J."/>
        </authorList>
    </citation>
    <scope>NUCLEOTIDE SEQUENCE [LARGE SCALE GENOMIC DNA]</scope>
    <source>
        <strain evidence="2 3">YIM 94188</strain>
    </source>
</reference>
<protein>
    <submittedName>
        <fullName evidence="2">Uncharacterized protein</fullName>
    </submittedName>
</protein>
<evidence type="ECO:0000256" key="1">
    <source>
        <dbReference type="SAM" id="Phobius"/>
    </source>
</evidence>
<gene>
    <name evidence="2" type="ORF">ACFQEV_09680</name>
</gene>
<organism evidence="2 3">
    <name type="scientific">Halopelagius fulvigenes</name>
    <dbReference type="NCBI Taxonomy" id="1198324"/>
    <lineage>
        <taxon>Archaea</taxon>
        <taxon>Methanobacteriati</taxon>
        <taxon>Methanobacteriota</taxon>
        <taxon>Stenosarchaea group</taxon>
        <taxon>Halobacteria</taxon>
        <taxon>Halobacteriales</taxon>
        <taxon>Haloferacaceae</taxon>
    </lineage>
</organism>
<keyword evidence="3" id="KW-1185">Reference proteome</keyword>
<keyword evidence="1" id="KW-0472">Membrane</keyword>
<dbReference type="AlphaFoldDB" id="A0ABD5TXW9"/>
<sequence>MLDLQSLLPSVSESTLIVSVVGVLITTAVLVSSLWNLYLSHYKPTRSDVTLSLEKDSEVSFKAGSGSIDENARWTGNMALRLVNSGEKGAYVSSEDYRLTGLKKNGEVGDSGPIYLNTPRSHESLVGKEIEPARTKRSRRRLDLETETDIEPLIEHDLAVIECSLTVQDEKGSYDVSGTFEAEIPGPEPALKNWEKHLQETAEE</sequence>
<dbReference type="RefSeq" id="WP_379695310.1">
    <property type="nucleotide sequence ID" value="NZ_JBHSXH010000014.1"/>
</dbReference>
<comment type="caution">
    <text evidence="2">The sequence shown here is derived from an EMBL/GenBank/DDBJ whole genome shotgun (WGS) entry which is preliminary data.</text>
</comment>
<keyword evidence="1" id="KW-1133">Transmembrane helix</keyword>
<dbReference type="Proteomes" id="UP001596408">
    <property type="component" value="Unassembled WGS sequence"/>
</dbReference>